<dbReference type="Pfam" id="PF14020">
    <property type="entry name" value="DUF4236"/>
    <property type="match status" value="1"/>
</dbReference>
<evidence type="ECO:0000259" key="1">
    <source>
        <dbReference type="Pfam" id="PF14020"/>
    </source>
</evidence>
<dbReference type="Proteomes" id="UP000642070">
    <property type="component" value="Unassembled WGS sequence"/>
</dbReference>
<reference evidence="2" key="2">
    <citation type="submission" date="2020-09" db="EMBL/GenBank/DDBJ databases">
        <authorList>
            <person name="Sun Q."/>
            <person name="Ohkuma M."/>
        </authorList>
    </citation>
    <scope>NUCLEOTIDE SEQUENCE</scope>
    <source>
        <strain evidence="2">JCM 19831</strain>
    </source>
</reference>
<reference evidence="2" key="1">
    <citation type="journal article" date="2014" name="Int. J. Syst. Evol. Microbiol.">
        <title>Complete genome sequence of Corynebacterium casei LMG S-19264T (=DSM 44701T), isolated from a smear-ripened cheese.</title>
        <authorList>
            <consortium name="US DOE Joint Genome Institute (JGI-PGF)"/>
            <person name="Walter F."/>
            <person name="Albersmeier A."/>
            <person name="Kalinowski J."/>
            <person name="Ruckert C."/>
        </authorList>
    </citation>
    <scope>NUCLEOTIDE SEQUENCE</scope>
    <source>
        <strain evidence="2">JCM 19831</strain>
    </source>
</reference>
<organism evidence="2 3">
    <name type="scientific">Dactylosporangium sucinum</name>
    <dbReference type="NCBI Taxonomy" id="1424081"/>
    <lineage>
        <taxon>Bacteria</taxon>
        <taxon>Bacillati</taxon>
        <taxon>Actinomycetota</taxon>
        <taxon>Actinomycetes</taxon>
        <taxon>Micromonosporales</taxon>
        <taxon>Micromonosporaceae</taxon>
        <taxon>Dactylosporangium</taxon>
    </lineage>
</organism>
<dbReference type="EMBL" id="BMPI01000008">
    <property type="protein sequence ID" value="GGM19482.1"/>
    <property type="molecule type" value="Genomic_DNA"/>
</dbReference>
<dbReference type="InterPro" id="IPR025330">
    <property type="entry name" value="DUF4236"/>
</dbReference>
<protein>
    <recommendedName>
        <fullName evidence="1">DUF4236 domain-containing protein</fullName>
    </recommendedName>
</protein>
<proteinExistence type="predicted"/>
<keyword evidence="3" id="KW-1185">Reference proteome</keyword>
<name>A0A917TE51_9ACTN</name>
<comment type="caution">
    <text evidence="2">The sequence shown here is derived from an EMBL/GenBank/DDBJ whole genome shotgun (WGS) entry which is preliminary data.</text>
</comment>
<evidence type="ECO:0000313" key="2">
    <source>
        <dbReference type="EMBL" id="GGM19482.1"/>
    </source>
</evidence>
<gene>
    <name evidence="2" type="ORF">GCM10007977_020970</name>
</gene>
<feature type="domain" description="DUF4236" evidence="1">
    <location>
        <begin position="4"/>
        <end position="53"/>
    </location>
</feature>
<dbReference type="AlphaFoldDB" id="A0A917TE51"/>
<dbReference type="RefSeq" id="WP_081971544.1">
    <property type="nucleotide sequence ID" value="NZ_BMPI01000008.1"/>
</dbReference>
<accession>A0A917TE51</accession>
<evidence type="ECO:0000313" key="3">
    <source>
        <dbReference type="Proteomes" id="UP000642070"/>
    </source>
</evidence>
<sequence length="58" mass="6852">MPVQFRKSKKFGPFIFHFTQDGFSSWSFKLGPWSWNSRSKKNRVDLPGPFSWRQGSRG</sequence>